<accession>A0ABW3P4T5</accession>
<comment type="caution">
    <text evidence="3">The sequence shown here is derived from an EMBL/GenBank/DDBJ whole genome shotgun (WGS) entry which is preliminary data.</text>
</comment>
<dbReference type="EMBL" id="JBHTLS010000133">
    <property type="protein sequence ID" value="MFD1106710.1"/>
    <property type="molecule type" value="Genomic_DNA"/>
</dbReference>
<evidence type="ECO:0000259" key="2">
    <source>
        <dbReference type="Pfam" id="PF06724"/>
    </source>
</evidence>
<gene>
    <name evidence="3" type="ORF">ACFQ24_17745</name>
</gene>
<evidence type="ECO:0000313" key="3">
    <source>
        <dbReference type="EMBL" id="MFD1106710.1"/>
    </source>
</evidence>
<keyword evidence="1" id="KW-0472">Membrane</keyword>
<keyword evidence="4" id="KW-1185">Reference proteome</keyword>
<evidence type="ECO:0000313" key="4">
    <source>
        <dbReference type="Proteomes" id="UP001597203"/>
    </source>
</evidence>
<feature type="transmembrane region" description="Helical" evidence="1">
    <location>
        <begin position="235"/>
        <end position="254"/>
    </location>
</feature>
<evidence type="ECO:0000256" key="1">
    <source>
        <dbReference type="SAM" id="Phobius"/>
    </source>
</evidence>
<feature type="transmembrane region" description="Helical" evidence="1">
    <location>
        <begin position="95"/>
        <end position="116"/>
    </location>
</feature>
<dbReference type="InterPro" id="IPR009597">
    <property type="entry name" value="DUF1206"/>
</dbReference>
<keyword evidence="1" id="KW-0812">Transmembrane</keyword>
<dbReference type="Pfam" id="PF06724">
    <property type="entry name" value="DUF1206"/>
    <property type="match status" value="3"/>
</dbReference>
<protein>
    <submittedName>
        <fullName evidence="3">DUF1206 domain-containing protein</fullName>
    </submittedName>
</protein>
<organism evidence="3 4">
    <name type="scientific">Sphingobium olei</name>
    <dbReference type="NCBI Taxonomy" id="420955"/>
    <lineage>
        <taxon>Bacteria</taxon>
        <taxon>Pseudomonadati</taxon>
        <taxon>Pseudomonadota</taxon>
        <taxon>Alphaproteobacteria</taxon>
        <taxon>Sphingomonadales</taxon>
        <taxon>Sphingomonadaceae</taxon>
        <taxon>Sphingobium</taxon>
    </lineage>
</organism>
<feature type="domain" description="DUF1206" evidence="2">
    <location>
        <begin position="95"/>
        <end position="168"/>
    </location>
</feature>
<feature type="domain" description="DUF1206" evidence="2">
    <location>
        <begin position="191"/>
        <end position="259"/>
    </location>
</feature>
<dbReference type="RefSeq" id="WP_380913642.1">
    <property type="nucleotide sequence ID" value="NZ_JBHTLS010000133.1"/>
</dbReference>
<feature type="transmembrane region" description="Helical" evidence="1">
    <location>
        <begin position="146"/>
        <end position="165"/>
    </location>
</feature>
<sequence>MNFERRMTLLARIGFAARGLVYILIGWFALDVAIHGGQPMDNQGALGTLASAPLGHALLAVCAAGFLGYAIWRLTEAATDPENRSRDFKGRFERVGYAVSGLTHLVLTVAAGRIALRQASAQGGSPGDQKAESWSGWLMQQPGGPALLTLVGVGFLAVAAAQAIKAYKARFDELDSRAPAPHYVRWIGRCGYAARAIIFAIIGWFLTDAAMNQDADRAGGLGEALRQLRAQPEGGVVMATVAVGLLLFGLFSLIEARYRRISVEKPSLFR</sequence>
<reference evidence="4" key="1">
    <citation type="journal article" date="2019" name="Int. J. Syst. Evol. Microbiol.">
        <title>The Global Catalogue of Microorganisms (GCM) 10K type strain sequencing project: providing services to taxonomists for standard genome sequencing and annotation.</title>
        <authorList>
            <consortium name="The Broad Institute Genomics Platform"/>
            <consortium name="The Broad Institute Genome Sequencing Center for Infectious Disease"/>
            <person name="Wu L."/>
            <person name="Ma J."/>
        </authorList>
    </citation>
    <scope>NUCLEOTIDE SEQUENCE [LARGE SCALE GENOMIC DNA]</scope>
    <source>
        <strain evidence="4">CCUG 54329</strain>
    </source>
</reference>
<dbReference type="Proteomes" id="UP001597203">
    <property type="component" value="Unassembled WGS sequence"/>
</dbReference>
<feature type="transmembrane region" description="Helical" evidence="1">
    <location>
        <begin position="50"/>
        <end position="74"/>
    </location>
</feature>
<name>A0ABW3P4T5_9SPHN</name>
<keyword evidence="1" id="KW-1133">Transmembrane helix</keyword>
<feature type="transmembrane region" description="Helical" evidence="1">
    <location>
        <begin position="186"/>
        <end position="206"/>
    </location>
</feature>
<feature type="domain" description="DUF1206" evidence="2">
    <location>
        <begin position="13"/>
        <end position="79"/>
    </location>
</feature>
<proteinExistence type="predicted"/>